<dbReference type="EMBL" id="FSQW01000001">
    <property type="protein sequence ID" value="SIN63487.1"/>
    <property type="molecule type" value="Genomic_DNA"/>
</dbReference>
<dbReference type="Proteomes" id="UP000185192">
    <property type="component" value="Unassembled WGS sequence"/>
</dbReference>
<dbReference type="STRING" id="1123272.SAMN02745824_1243"/>
<evidence type="ECO:0008006" key="3">
    <source>
        <dbReference type="Google" id="ProtNLM"/>
    </source>
</evidence>
<dbReference type="PANTHER" id="PTHR30619">
    <property type="entry name" value="DNA INTERNALIZATION/COMPETENCE PROTEIN COMEC/REC2"/>
    <property type="match status" value="1"/>
</dbReference>
<keyword evidence="2" id="KW-1185">Reference proteome</keyword>
<gene>
    <name evidence="1" type="ORF">SAMN02745824_1243</name>
</gene>
<dbReference type="Gene3D" id="3.60.15.10">
    <property type="entry name" value="Ribonuclease Z/Hydroxyacylglutathione hydrolase-like"/>
    <property type="match status" value="1"/>
</dbReference>
<sequence length="506" mass="56809">MSHVFVDLSSDDKPIFLFTPAGEKVRQVLWGDYLTLDPASPPADGWTHVIWGASGSNPQPLKIRTEFTTSERPLEIIFVDVGQGDGCVVITPERDLNERILVIDAGKKHHMAEFLNDRFKILRNEADLQFHAAIVTHPDEDHYGGFTPIFRDTEARFKHLYHSGLVEKAISGSYEKLGGKERRPGEKRSYLRNLAVTDSDTRARFDTQESDFSYPEMMRHALNRSAVDSYAMVSTVHGDSHDGRSWLPGFAPTGSAAYSIEILGPWVENDGDGNKLRVLGGNYGKTKNGHSVLLRLEYGEFSVLFGGDLNAPAEKFLMKQHTGIDNWPDTIVEREIFVAEARKTFRSDVMKVCHHGAADVTDEFLSSVHPAAFVISSGDQEGHVHPRPDLLGRLGRHGRGISPVLLSTELQRSTREKEDEDLAFDLKETIEKQLTNVTETRTLKIANLIRTLARSNVEVDGAIYLKTDGKRLITAFRNEINSEKKKWFYFRYTLENGMLIPRSVGG</sequence>
<dbReference type="PANTHER" id="PTHR30619:SF1">
    <property type="entry name" value="RECOMBINATION PROTEIN 2"/>
    <property type="match status" value="1"/>
</dbReference>
<accession>A0A1N6CYB9</accession>
<dbReference type="SUPFAM" id="SSF56281">
    <property type="entry name" value="Metallo-hydrolase/oxidoreductase"/>
    <property type="match status" value="1"/>
</dbReference>
<organism evidence="1 2">
    <name type="scientific">Parasphingorhabdus marina DSM 22363</name>
    <dbReference type="NCBI Taxonomy" id="1123272"/>
    <lineage>
        <taxon>Bacteria</taxon>
        <taxon>Pseudomonadati</taxon>
        <taxon>Pseudomonadota</taxon>
        <taxon>Alphaproteobacteria</taxon>
        <taxon>Sphingomonadales</taxon>
        <taxon>Sphingomonadaceae</taxon>
        <taxon>Parasphingorhabdus</taxon>
    </lineage>
</organism>
<dbReference type="RefSeq" id="WP_074204189.1">
    <property type="nucleotide sequence ID" value="NZ_FSQW01000001.1"/>
</dbReference>
<reference evidence="2" key="1">
    <citation type="submission" date="2016-11" db="EMBL/GenBank/DDBJ databases">
        <authorList>
            <person name="Varghese N."/>
            <person name="Submissions S."/>
        </authorList>
    </citation>
    <scope>NUCLEOTIDE SEQUENCE [LARGE SCALE GENOMIC DNA]</scope>
    <source>
        <strain evidence="2">DSM 22363</strain>
    </source>
</reference>
<proteinExistence type="predicted"/>
<dbReference type="InterPro" id="IPR036866">
    <property type="entry name" value="RibonucZ/Hydroxyglut_hydro"/>
</dbReference>
<evidence type="ECO:0000313" key="1">
    <source>
        <dbReference type="EMBL" id="SIN63487.1"/>
    </source>
</evidence>
<dbReference type="AlphaFoldDB" id="A0A1N6CYB9"/>
<protein>
    <recommendedName>
        <fullName evidence="3">Metal-dependent hydrolase, beta-lactamase superfamily II</fullName>
    </recommendedName>
</protein>
<evidence type="ECO:0000313" key="2">
    <source>
        <dbReference type="Proteomes" id="UP000185192"/>
    </source>
</evidence>
<name>A0A1N6CYB9_9SPHN</name>
<dbReference type="InterPro" id="IPR052159">
    <property type="entry name" value="Competence_DNA_uptake"/>
</dbReference>
<dbReference type="OrthoDB" id="7177610at2"/>